<feature type="region of interest" description="Disordered" evidence="9">
    <location>
        <begin position="130"/>
        <end position="175"/>
    </location>
</feature>
<accession>A0A084QET6</accession>
<dbReference type="GO" id="GO:0006511">
    <property type="term" value="P:ubiquitin-dependent protein catabolic process"/>
    <property type="evidence" value="ECO:0007669"/>
    <property type="project" value="TreeGrafter"/>
</dbReference>
<evidence type="ECO:0000256" key="5">
    <source>
        <dbReference type="ARBA" id="ARBA00022771"/>
    </source>
</evidence>
<feature type="compositionally biased region" description="Low complexity" evidence="9">
    <location>
        <begin position="519"/>
        <end position="528"/>
    </location>
</feature>
<evidence type="ECO:0000256" key="8">
    <source>
        <dbReference type="PROSITE-ProRule" id="PRU00175"/>
    </source>
</evidence>
<comment type="catalytic activity">
    <reaction evidence="1">
        <text>S-ubiquitinyl-[E2 ubiquitin-conjugating enzyme]-L-cysteine + [acceptor protein]-L-lysine = [E2 ubiquitin-conjugating enzyme]-L-cysteine + N(6)-ubiquitinyl-[acceptor protein]-L-lysine.</text>
        <dbReference type="EC" id="2.3.2.27"/>
    </reaction>
</comment>
<feature type="compositionally biased region" description="Basic and acidic residues" evidence="9">
    <location>
        <begin position="434"/>
        <end position="444"/>
    </location>
</feature>
<feature type="domain" description="RING-type" evidence="10">
    <location>
        <begin position="297"/>
        <end position="338"/>
    </location>
</feature>
<proteinExistence type="predicted"/>
<evidence type="ECO:0000313" key="12">
    <source>
        <dbReference type="Proteomes" id="UP000028524"/>
    </source>
</evidence>
<dbReference type="InParanoid" id="A0A084QET6"/>
<keyword evidence="5 8" id="KW-0863">Zinc-finger</keyword>
<dbReference type="EMBL" id="KL660795">
    <property type="protein sequence ID" value="KFA62471.1"/>
    <property type="molecule type" value="Genomic_DNA"/>
</dbReference>
<dbReference type="OrthoDB" id="8062037at2759"/>
<gene>
    <name evidence="11" type="ORF">S40285_05844</name>
</gene>
<evidence type="ECO:0000256" key="1">
    <source>
        <dbReference type="ARBA" id="ARBA00000900"/>
    </source>
</evidence>
<evidence type="ECO:0000256" key="2">
    <source>
        <dbReference type="ARBA" id="ARBA00012483"/>
    </source>
</evidence>
<keyword evidence="12" id="KW-1185">Reference proteome</keyword>
<dbReference type="Proteomes" id="UP000028524">
    <property type="component" value="Unassembled WGS sequence"/>
</dbReference>
<name>A0A084QET6_STAC4</name>
<evidence type="ECO:0000256" key="3">
    <source>
        <dbReference type="ARBA" id="ARBA00022679"/>
    </source>
</evidence>
<dbReference type="CDD" id="cd16454">
    <property type="entry name" value="RING-H2_PA-TM-RING"/>
    <property type="match status" value="1"/>
</dbReference>
<dbReference type="HOGENOM" id="CLU_021597_1_1_1"/>
<dbReference type="GO" id="GO:0005634">
    <property type="term" value="C:nucleus"/>
    <property type="evidence" value="ECO:0007669"/>
    <property type="project" value="TreeGrafter"/>
</dbReference>
<dbReference type="PANTHER" id="PTHR45931:SF3">
    <property type="entry name" value="RING ZINC FINGER-CONTAINING PROTEIN"/>
    <property type="match status" value="1"/>
</dbReference>
<organism evidence="11 12">
    <name type="scientific">Stachybotrys chlorohalonatus (strain IBT 40285)</name>
    <dbReference type="NCBI Taxonomy" id="1283841"/>
    <lineage>
        <taxon>Eukaryota</taxon>
        <taxon>Fungi</taxon>
        <taxon>Dikarya</taxon>
        <taxon>Ascomycota</taxon>
        <taxon>Pezizomycotina</taxon>
        <taxon>Sordariomycetes</taxon>
        <taxon>Hypocreomycetidae</taxon>
        <taxon>Hypocreales</taxon>
        <taxon>Stachybotryaceae</taxon>
        <taxon>Stachybotrys</taxon>
    </lineage>
</organism>
<evidence type="ECO:0000259" key="10">
    <source>
        <dbReference type="PROSITE" id="PS50089"/>
    </source>
</evidence>
<feature type="compositionally biased region" description="Low complexity" evidence="9">
    <location>
        <begin position="481"/>
        <end position="491"/>
    </location>
</feature>
<protein>
    <recommendedName>
        <fullName evidence="2">RING-type E3 ubiquitin transferase</fullName>
        <ecNumber evidence="2">2.3.2.27</ecNumber>
    </recommendedName>
</protein>
<dbReference type="STRING" id="1283841.A0A084QET6"/>
<evidence type="ECO:0000256" key="9">
    <source>
        <dbReference type="SAM" id="MobiDB-lite"/>
    </source>
</evidence>
<keyword evidence="7" id="KW-0862">Zinc</keyword>
<keyword evidence="6" id="KW-0833">Ubl conjugation pathway</keyword>
<evidence type="ECO:0000256" key="7">
    <source>
        <dbReference type="ARBA" id="ARBA00022833"/>
    </source>
</evidence>
<evidence type="ECO:0000256" key="6">
    <source>
        <dbReference type="ARBA" id="ARBA00022786"/>
    </source>
</evidence>
<evidence type="ECO:0000256" key="4">
    <source>
        <dbReference type="ARBA" id="ARBA00022723"/>
    </source>
</evidence>
<dbReference type="OMA" id="GDRMFCH"/>
<dbReference type="EC" id="2.3.2.27" evidence="2"/>
<dbReference type="AlphaFoldDB" id="A0A084QET6"/>
<dbReference type="SMART" id="SM00184">
    <property type="entry name" value="RING"/>
    <property type="match status" value="1"/>
</dbReference>
<dbReference type="SUPFAM" id="SSF57850">
    <property type="entry name" value="RING/U-box"/>
    <property type="match status" value="1"/>
</dbReference>
<feature type="region of interest" description="Disordered" evidence="9">
    <location>
        <begin position="50"/>
        <end position="87"/>
    </location>
</feature>
<keyword evidence="3" id="KW-0808">Transferase</keyword>
<dbReference type="PANTHER" id="PTHR45931">
    <property type="entry name" value="SI:CH211-59O9.10"/>
    <property type="match status" value="1"/>
</dbReference>
<keyword evidence="4" id="KW-0479">Metal-binding</keyword>
<dbReference type="GO" id="GO:0061630">
    <property type="term" value="F:ubiquitin protein ligase activity"/>
    <property type="evidence" value="ECO:0007669"/>
    <property type="project" value="UniProtKB-EC"/>
</dbReference>
<reference evidence="11 12" key="1">
    <citation type="journal article" date="2014" name="BMC Genomics">
        <title>Comparative genome sequencing reveals chemotype-specific gene clusters in the toxigenic black mold Stachybotrys.</title>
        <authorList>
            <person name="Semeiks J."/>
            <person name="Borek D."/>
            <person name="Otwinowski Z."/>
            <person name="Grishin N.V."/>
        </authorList>
    </citation>
    <scope>NUCLEOTIDE SEQUENCE [LARGE SCALE GENOMIC DNA]</scope>
    <source>
        <strain evidence="11 12">IBT 40285</strain>
    </source>
</reference>
<dbReference type="InterPro" id="IPR051834">
    <property type="entry name" value="RING_finger_E3_ligase"/>
</dbReference>
<dbReference type="FunFam" id="3.30.40.10:FF:000127">
    <property type="entry name" value="E3 ubiquitin-protein ligase RNF181"/>
    <property type="match status" value="1"/>
</dbReference>
<dbReference type="InterPro" id="IPR001841">
    <property type="entry name" value="Znf_RING"/>
</dbReference>
<dbReference type="Pfam" id="PF13639">
    <property type="entry name" value="zf-RING_2"/>
    <property type="match status" value="1"/>
</dbReference>
<dbReference type="GO" id="GO:0016567">
    <property type="term" value="P:protein ubiquitination"/>
    <property type="evidence" value="ECO:0007669"/>
    <property type="project" value="UniProtKB-ARBA"/>
</dbReference>
<sequence length="528" mass="57910">MSSPATRHDHLDAASGREVVYCHQCHDEWYRVDHGLICPSCESEATEIISPENDPRDFVHHSSASTSPEMPPSRFNHPDPDEADIDDITGSRGFRVRQDIREGDGEHHNPGFEPVLEHFMDLMNRIQSSRRDPHEESNGPRNFDPFGQAHSHGQPHDHPHVHRTTFTSTTRGGGTASVTIVSGSSPPPRTIRVDPFQALFNNIMRDAGPPAEGVRGGPSSRVLEDGFLLMMSSLVSDQRLSGDAVYTQEALDRIITNLMEANPQSNAAPPASDEALGNLDRRPMDESMMNAEGKTECTICIDDMTLGQLATTLPCNHRFHDECVVLWLKEHNTCPVCRAPIEKSSAPGDESRSADGSAAARSPGSHPASGTSSPFVPRRSVWPPIRLTHEPEAGPSGHGEQSFLERPTRSPRPPSQSQSRINEAMRSISSRQMQYDRDLQRDNDWASPYDQPSSASLSRRTSHSPTSPRGDHSSRIRHRSPSSNSRQGSGSDAPHQQSSGHGPLSWLRDRFSGNGGSGNSSSRNDSRG</sequence>
<dbReference type="GO" id="GO:0008270">
    <property type="term" value="F:zinc ion binding"/>
    <property type="evidence" value="ECO:0007669"/>
    <property type="project" value="UniProtKB-KW"/>
</dbReference>
<evidence type="ECO:0000313" key="11">
    <source>
        <dbReference type="EMBL" id="KFA62471.1"/>
    </source>
</evidence>
<feature type="region of interest" description="Disordered" evidence="9">
    <location>
        <begin position="340"/>
        <end position="528"/>
    </location>
</feature>
<dbReference type="Gene3D" id="3.30.40.10">
    <property type="entry name" value="Zinc/RING finger domain, C3HC4 (zinc finger)"/>
    <property type="match status" value="1"/>
</dbReference>
<dbReference type="InterPro" id="IPR013083">
    <property type="entry name" value="Znf_RING/FYVE/PHD"/>
</dbReference>
<feature type="compositionally biased region" description="Low complexity" evidence="9">
    <location>
        <begin position="453"/>
        <end position="468"/>
    </location>
</feature>
<dbReference type="PROSITE" id="PS50089">
    <property type="entry name" value="ZF_RING_2"/>
    <property type="match status" value="1"/>
</dbReference>